<gene>
    <name evidence="1" type="ORF">GCM10010171_65230</name>
</gene>
<keyword evidence="2" id="KW-1185">Reference proteome</keyword>
<accession>A0A918GUC1</accession>
<name>A0A918GUC1_9PSEU</name>
<reference evidence="1" key="1">
    <citation type="journal article" date="2014" name="Int. J. Syst. Evol. Microbiol.">
        <title>Complete genome sequence of Corynebacterium casei LMG S-19264T (=DSM 44701T), isolated from a smear-ripened cheese.</title>
        <authorList>
            <consortium name="US DOE Joint Genome Institute (JGI-PGF)"/>
            <person name="Walter F."/>
            <person name="Albersmeier A."/>
            <person name="Kalinowski J."/>
            <person name="Ruckert C."/>
        </authorList>
    </citation>
    <scope>NUCLEOTIDE SEQUENCE</scope>
    <source>
        <strain evidence="1">JCM 3276</strain>
    </source>
</reference>
<sequence length="68" mass="7953">MAKERFIMHIEAERHWWRGVSTTLCGLTFKVEQSSIFGLHLNPECPTCKRLAKQRKQDKKAARKGGRR</sequence>
<dbReference type="Proteomes" id="UP000660680">
    <property type="component" value="Unassembled WGS sequence"/>
</dbReference>
<protein>
    <submittedName>
        <fullName evidence="1">Uncharacterized protein</fullName>
    </submittedName>
</protein>
<organism evidence="1 2">
    <name type="scientific">Actinokineospora fastidiosa</name>
    <dbReference type="NCBI Taxonomy" id="1816"/>
    <lineage>
        <taxon>Bacteria</taxon>
        <taxon>Bacillati</taxon>
        <taxon>Actinomycetota</taxon>
        <taxon>Actinomycetes</taxon>
        <taxon>Pseudonocardiales</taxon>
        <taxon>Pseudonocardiaceae</taxon>
        <taxon>Actinokineospora</taxon>
    </lineage>
</organism>
<dbReference type="RefSeq" id="WP_189214491.1">
    <property type="nucleotide sequence ID" value="NZ_BMRB01000016.1"/>
</dbReference>
<evidence type="ECO:0000313" key="1">
    <source>
        <dbReference type="EMBL" id="GGS61381.1"/>
    </source>
</evidence>
<dbReference type="AlphaFoldDB" id="A0A918GUC1"/>
<evidence type="ECO:0000313" key="2">
    <source>
        <dbReference type="Proteomes" id="UP000660680"/>
    </source>
</evidence>
<dbReference type="EMBL" id="BMRB01000016">
    <property type="protein sequence ID" value="GGS61381.1"/>
    <property type="molecule type" value="Genomic_DNA"/>
</dbReference>
<proteinExistence type="predicted"/>
<comment type="caution">
    <text evidence="1">The sequence shown here is derived from an EMBL/GenBank/DDBJ whole genome shotgun (WGS) entry which is preliminary data.</text>
</comment>
<reference evidence="1" key="2">
    <citation type="submission" date="2020-09" db="EMBL/GenBank/DDBJ databases">
        <authorList>
            <person name="Sun Q."/>
            <person name="Ohkuma M."/>
        </authorList>
    </citation>
    <scope>NUCLEOTIDE SEQUENCE</scope>
    <source>
        <strain evidence="1">JCM 3276</strain>
    </source>
</reference>